<protein>
    <submittedName>
        <fullName evidence="5">Signal-regulatory protein beta-1 isoform 3</fullName>
    </submittedName>
</protein>
<sequence>MPVPAFLTQLPLPSLLLPLLLGFTGGAGEELQVTQPEKSVSVTAGETTTLNCTLTSMLPVGPVLWFKGSGPGQKLIYSFIGGHFP</sequence>
<accession>L5JXI6</accession>
<dbReference type="PROSITE" id="PS50835">
    <property type="entry name" value="IG_LIKE"/>
    <property type="match status" value="1"/>
</dbReference>
<dbReference type="InterPro" id="IPR036179">
    <property type="entry name" value="Ig-like_dom_sf"/>
</dbReference>
<keyword evidence="6" id="KW-1185">Reference proteome</keyword>
<feature type="domain" description="Ig-like" evidence="4">
    <location>
        <begin position="13"/>
        <end position="85"/>
    </location>
</feature>
<evidence type="ECO:0000256" key="1">
    <source>
        <dbReference type="ARBA" id="ARBA00023157"/>
    </source>
</evidence>
<dbReference type="Gene3D" id="2.60.40.10">
    <property type="entry name" value="Immunoglobulins"/>
    <property type="match status" value="1"/>
</dbReference>
<proteinExistence type="predicted"/>
<keyword evidence="1" id="KW-1015">Disulfide bond</keyword>
<dbReference type="InterPro" id="IPR051755">
    <property type="entry name" value="Ig-like_CS_Receptor"/>
</dbReference>
<keyword evidence="2" id="KW-0325">Glycoprotein</keyword>
<evidence type="ECO:0000256" key="3">
    <source>
        <dbReference type="SAM" id="SignalP"/>
    </source>
</evidence>
<dbReference type="EMBL" id="KB031072">
    <property type="protein sequence ID" value="ELK04040.1"/>
    <property type="molecule type" value="Genomic_DNA"/>
</dbReference>
<dbReference type="AlphaFoldDB" id="L5JXI6"/>
<dbReference type="STRING" id="9402.L5JXI6"/>
<dbReference type="PANTHER" id="PTHR19971">
    <property type="entry name" value="SIGNAL-REGULATORY PROTEIN BETA"/>
    <property type="match status" value="1"/>
</dbReference>
<reference evidence="6" key="1">
    <citation type="journal article" date="2013" name="Science">
        <title>Comparative analysis of bat genomes provides insight into the evolution of flight and immunity.</title>
        <authorList>
            <person name="Zhang G."/>
            <person name="Cowled C."/>
            <person name="Shi Z."/>
            <person name="Huang Z."/>
            <person name="Bishop-Lilly K.A."/>
            <person name="Fang X."/>
            <person name="Wynne J.W."/>
            <person name="Xiong Z."/>
            <person name="Baker M.L."/>
            <person name="Zhao W."/>
            <person name="Tachedjian M."/>
            <person name="Zhu Y."/>
            <person name="Zhou P."/>
            <person name="Jiang X."/>
            <person name="Ng J."/>
            <person name="Yang L."/>
            <person name="Wu L."/>
            <person name="Xiao J."/>
            <person name="Feng Y."/>
            <person name="Chen Y."/>
            <person name="Sun X."/>
            <person name="Zhang Y."/>
            <person name="Marsh G.A."/>
            <person name="Crameri G."/>
            <person name="Broder C.C."/>
            <person name="Frey K.G."/>
            <person name="Wang L.F."/>
            <person name="Wang J."/>
        </authorList>
    </citation>
    <scope>NUCLEOTIDE SEQUENCE [LARGE SCALE GENOMIC DNA]</scope>
</reference>
<dbReference type="InterPro" id="IPR007110">
    <property type="entry name" value="Ig-like_dom"/>
</dbReference>
<dbReference type="SUPFAM" id="SSF48726">
    <property type="entry name" value="Immunoglobulin"/>
    <property type="match status" value="1"/>
</dbReference>
<name>L5JXI6_PTEAL</name>
<evidence type="ECO:0000256" key="2">
    <source>
        <dbReference type="ARBA" id="ARBA00023180"/>
    </source>
</evidence>
<dbReference type="InterPro" id="IPR013783">
    <property type="entry name" value="Ig-like_fold"/>
</dbReference>
<evidence type="ECO:0000313" key="6">
    <source>
        <dbReference type="Proteomes" id="UP000010552"/>
    </source>
</evidence>
<keyword evidence="3" id="KW-0732">Signal</keyword>
<dbReference type="InParanoid" id="L5JXI6"/>
<dbReference type="Proteomes" id="UP000010552">
    <property type="component" value="Unassembled WGS sequence"/>
</dbReference>
<evidence type="ECO:0000259" key="4">
    <source>
        <dbReference type="PROSITE" id="PS50835"/>
    </source>
</evidence>
<feature type="chain" id="PRO_5003968601" evidence="3">
    <location>
        <begin position="29"/>
        <end position="85"/>
    </location>
</feature>
<gene>
    <name evidence="5" type="ORF">PAL_GLEAN10024166</name>
</gene>
<organism evidence="5 6">
    <name type="scientific">Pteropus alecto</name>
    <name type="common">Black flying fox</name>
    <dbReference type="NCBI Taxonomy" id="9402"/>
    <lineage>
        <taxon>Eukaryota</taxon>
        <taxon>Metazoa</taxon>
        <taxon>Chordata</taxon>
        <taxon>Craniata</taxon>
        <taxon>Vertebrata</taxon>
        <taxon>Euteleostomi</taxon>
        <taxon>Mammalia</taxon>
        <taxon>Eutheria</taxon>
        <taxon>Laurasiatheria</taxon>
        <taxon>Chiroptera</taxon>
        <taxon>Yinpterochiroptera</taxon>
        <taxon>Pteropodoidea</taxon>
        <taxon>Pteropodidae</taxon>
        <taxon>Pteropodinae</taxon>
        <taxon>Pteropus</taxon>
    </lineage>
</organism>
<evidence type="ECO:0000313" key="5">
    <source>
        <dbReference type="EMBL" id="ELK04040.1"/>
    </source>
</evidence>
<feature type="signal peptide" evidence="3">
    <location>
        <begin position="1"/>
        <end position="28"/>
    </location>
</feature>